<dbReference type="Proteomes" id="UP001358586">
    <property type="component" value="Chromosome 10"/>
</dbReference>
<keyword evidence="2" id="KW-1185">Reference proteome</keyword>
<name>A0ABR0NGE2_GOSAR</name>
<proteinExistence type="predicted"/>
<organism evidence="1 2">
    <name type="scientific">Gossypium arboreum</name>
    <name type="common">Tree cotton</name>
    <name type="synonym">Gossypium nanking</name>
    <dbReference type="NCBI Taxonomy" id="29729"/>
    <lineage>
        <taxon>Eukaryota</taxon>
        <taxon>Viridiplantae</taxon>
        <taxon>Streptophyta</taxon>
        <taxon>Embryophyta</taxon>
        <taxon>Tracheophyta</taxon>
        <taxon>Spermatophyta</taxon>
        <taxon>Magnoliopsida</taxon>
        <taxon>eudicotyledons</taxon>
        <taxon>Gunneridae</taxon>
        <taxon>Pentapetalae</taxon>
        <taxon>rosids</taxon>
        <taxon>malvids</taxon>
        <taxon>Malvales</taxon>
        <taxon>Malvaceae</taxon>
        <taxon>Malvoideae</taxon>
        <taxon>Gossypium</taxon>
    </lineage>
</organism>
<dbReference type="EMBL" id="JARKNE010000010">
    <property type="protein sequence ID" value="KAK5793742.1"/>
    <property type="molecule type" value="Genomic_DNA"/>
</dbReference>
<gene>
    <name evidence="1" type="ORF">PVK06_034899</name>
</gene>
<comment type="caution">
    <text evidence="1">The sequence shown here is derived from an EMBL/GenBank/DDBJ whole genome shotgun (WGS) entry which is preliminary data.</text>
</comment>
<sequence>MRVRPTTFKLVLDEGLHRNLKDRLQSSIIHNEMDIREKSNGKLCGVYRLAGYNWSKCPHRNYHIEQSSRSGRN</sequence>
<evidence type="ECO:0000313" key="2">
    <source>
        <dbReference type="Proteomes" id="UP001358586"/>
    </source>
</evidence>
<accession>A0ABR0NGE2</accession>
<protein>
    <submittedName>
        <fullName evidence="1">Uncharacterized protein</fullName>
    </submittedName>
</protein>
<reference evidence="1 2" key="1">
    <citation type="submission" date="2023-03" db="EMBL/GenBank/DDBJ databases">
        <title>WGS of Gossypium arboreum.</title>
        <authorList>
            <person name="Yu D."/>
        </authorList>
    </citation>
    <scope>NUCLEOTIDE SEQUENCE [LARGE SCALE GENOMIC DNA]</scope>
    <source>
        <tissue evidence="1">Leaf</tissue>
    </source>
</reference>
<evidence type="ECO:0000313" key="1">
    <source>
        <dbReference type="EMBL" id="KAK5793742.1"/>
    </source>
</evidence>